<gene>
    <name evidence="2" type="ORF">CYMTET_12342</name>
</gene>
<evidence type="ECO:0000313" key="2">
    <source>
        <dbReference type="EMBL" id="KAK3279790.1"/>
    </source>
</evidence>
<organism evidence="2 3">
    <name type="scientific">Cymbomonas tetramitiformis</name>
    <dbReference type="NCBI Taxonomy" id="36881"/>
    <lineage>
        <taxon>Eukaryota</taxon>
        <taxon>Viridiplantae</taxon>
        <taxon>Chlorophyta</taxon>
        <taxon>Pyramimonadophyceae</taxon>
        <taxon>Pyramimonadales</taxon>
        <taxon>Pyramimonadaceae</taxon>
        <taxon>Cymbomonas</taxon>
    </lineage>
</organism>
<dbReference type="AlphaFoldDB" id="A0AAE0GKA1"/>
<keyword evidence="3" id="KW-1185">Reference proteome</keyword>
<dbReference type="InterPro" id="IPR014752">
    <property type="entry name" value="Arrestin-like_C"/>
</dbReference>
<evidence type="ECO:0008006" key="4">
    <source>
        <dbReference type="Google" id="ProtNLM"/>
    </source>
</evidence>
<dbReference type="Proteomes" id="UP001190700">
    <property type="component" value="Unassembled WGS sequence"/>
</dbReference>
<feature type="non-terminal residue" evidence="2">
    <location>
        <position position="171"/>
    </location>
</feature>
<protein>
    <recommendedName>
        <fullName evidence="4">Arrestin-like N-terminal domain-containing protein</fullName>
    </recommendedName>
</protein>
<comment type="similarity">
    <text evidence="1">Belongs to the VPS26 family.</text>
</comment>
<name>A0AAE0GKA1_9CHLO</name>
<dbReference type="InterPro" id="IPR028934">
    <property type="entry name" value="Vps26-related"/>
</dbReference>
<evidence type="ECO:0000256" key="1">
    <source>
        <dbReference type="ARBA" id="ARBA00009100"/>
    </source>
</evidence>
<comment type="caution">
    <text evidence="2">The sequence shown here is derived from an EMBL/GenBank/DDBJ whole genome shotgun (WGS) entry which is preliminary data.</text>
</comment>
<dbReference type="Gene3D" id="2.60.40.640">
    <property type="match status" value="1"/>
</dbReference>
<dbReference type="EMBL" id="LGRX02004666">
    <property type="protein sequence ID" value="KAK3279790.1"/>
    <property type="molecule type" value="Genomic_DNA"/>
</dbReference>
<sequence>MSVTVEIKLSKADRVYHAGEKLAGTVVITSKNGSLQHQGIRLQAQGCVQMRPSEKAVGMFESLFSNIKPIPLLSEGFDIAPAGKLPEGKSELPFALPLRTAGPNTLPFYETYHGVNINIQYGVSVEVQRTVLRGGAVNTGLMEFVIEEAKPLPGVIPAPVPFNFSVCKENP</sequence>
<dbReference type="PANTHER" id="PTHR12233">
    <property type="entry name" value="VACUOLAR PROTEIN SORTING 26 RELATED"/>
    <property type="match status" value="1"/>
</dbReference>
<dbReference type="GO" id="GO:0006886">
    <property type="term" value="P:intracellular protein transport"/>
    <property type="evidence" value="ECO:0007669"/>
    <property type="project" value="InterPro"/>
</dbReference>
<proteinExistence type="inferred from homology"/>
<accession>A0AAE0GKA1</accession>
<evidence type="ECO:0000313" key="3">
    <source>
        <dbReference type="Proteomes" id="UP001190700"/>
    </source>
</evidence>
<reference evidence="2 3" key="1">
    <citation type="journal article" date="2015" name="Genome Biol. Evol.">
        <title>Comparative Genomics of a Bacterivorous Green Alga Reveals Evolutionary Causalities and Consequences of Phago-Mixotrophic Mode of Nutrition.</title>
        <authorList>
            <person name="Burns J.A."/>
            <person name="Paasch A."/>
            <person name="Narechania A."/>
            <person name="Kim E."/>
        </authorList>
    </citation>
    <scope>NUCLEOTIDE SEQUENCE [LARGE SCALE GENOMIC DNA]</scope>
    <source>
        <strain evidence="2 3">PLY_AMNH</strain>
    </source>
</reference>
<dbReference type="Pfam" id="PF03643">
    <property type="entry name" value="Vps26"/>
    <property type="match status" value="1"/>
</dbReference>